<evidence type="ECO:0000313" key="2">
    <source>
        <dbReference type="EnsemblMetazoa" id="XP_038069040.1"/>
    </source>
</evidence>
<evidence type="ECO:0000256" key="1">
    <source>
        <dbReference type="SAM" id="SignalP"/>
    </source>
</evidence>
<dbReference type="EnsemblMetazoa" id="XM_038213112.1">
    <property type="protein sequence ID" value="XP_038069040.1"/>
    <property type="gene ID" value="LOC119738275"/>
</dbReference>
<name>A0A914AY20_PATMI</name>
<protein>
    <submittedName>
        <fullName evidence="2">Uncharacterized protein</fullName>
    </submittedName>
</protein>
<reference evidence="2" key="1">
    <citation type="submission" date="2022-11" db="UniProtKB">
        <authorList>
            <consortium name="EnsemblMetazoa"/>
        </authorList>
    </citation>
    <scope>IDENTIFICATION</scope>
</reference>
<dbReference type="AlphaFoldDB" id="A0A914AY20"/>
<keyword evidence="1" id="KW-0732">Signal</keyword>
<accession>A0A914AY20</accession>
<dbReference type="OMA" id="PCGEFKY"/>
<dbReference type="Proteomes" id="UP000887568">
    <property type="component" value="Unplaced"/>
</dbReference>
<dbReference type="GeneID" id="119738275"/>
<feature type="signal peptide" evidence="1">
    <location>
        <begin position="1"/>
        <end position="21"/>
    </location>
</feature>
<proteinExistence type="predicted"/>
<dbReference type="OrthoDB" id="422728at2759"/>
<sequence length="307" mass="34350">MLRLDVTLLCLVSFSAAYVQGLEHIPLTLNVESGLQEIPCGEFKYYAVEVTDPCRDLRVRVNKIEGEPDLYVSRGYNKFPTDSSLAWTSYEWGSEKLVISSWDPEFEVGMFYIGVHAYCGIDVETGNTPSKVTVLAESIPTTHPHSEITVDTPFTGEKVSAEGYNYYRFCLPSQCTDVEVKLVNCLSSQDCPYSYGYPELLVSRSIVQPTIKDHSWKLASLDRRSIVMKHDNPDVSPGHHYVAVYGWCTPDEFCSDKSTCGPCDYYANMTYDVSVVMTDVGDCSGAANFMPSSLVVCLAVFLMKFFF</sequence>
<feature type="chain" id="PRO_5037367237" evidence="1">
    <location>
        <begin position="22"/>
        <end position="307"/>
    </location>
</feature>
<keyword evidence="3" id="KW-1185">Reference proteome</keyword>
<dbReference type="RefSeq" id="XP_038069040.1">
    <property type="nucleotide sequence ID" value="XM_038213112.1"/>
</dbReference>
<evidence type="ECO:0000313" key="3">
    <source>
        <dbReference type="Proteomes" id="UP000887568"/>
    </source>
</evidence>
<dbReference type="Gene3D" id="2.60.120.380">
    <property type="match status" value="1"/>
</dbReference>
<organism evidence="2 3">
    <name type="scientific">Patiria miniata</name>
    <name type="common">Bat star</name>
    <name type="synonym">Asterina miniata</name>
    <dbReference type="NCBI Taxonomy" id="46514"/>
    <lineage>
        <taxon>Eukaryota</taxon>
        <taxon>Metazoa</taxon>
        <taxon>Echinodermata</taxon>
        <taxon>Eleutherozoa</taxon>
        <taxon>Asterozoa</taxon>
        <taxon>Asteroidea</taxon>
        <taxon>Valvatacea</taxon>
        <taxon>Valvatida</taxon>
        <taxon>Asterinidae</taxon>
        <taxon>Patiria</taxon>
    </lineage>
</organism>